<dbReference type="PRINTS" id="PR00413">
    <property type="entry name" value="HADHALOGNASE"/>
</dbReference>
<dbReference type="CDD" id="cd02603">
    <property type="entry name" value="HAD_sEH-N_like"/>
    <property type="match status" value="1"/>
</dbReference>
<evidence type="ECO:0000313" key="1">
    <source>
        <dbReference type="EMBL" id="MEE2037237.1"/>
    </source>
</evidence>
<dbReference type="InterPro" id="IPR023198">
    <property type="entry name" value="PGP-like_dom2"/>
</dbReference>
<sequence length="225" mass="24135">MVLKRIEAVVCDYGGVLTNPLIETLEHFARTAGLTPDAILTAMGAAAEHNGADPMALLEVGAITEADLVSQITAELPEGGWALPEGRTFGETWFAGRTGNHEFAEFLGGLGADGYRIALLTNNVIEWEELWRATVPADELFEVVVNSAHEGVRKPDTEIYERLLARLGLAPDRCLFVDDLEANLEPAAKLGMATVRFRDNAQAIADVTALLDGAVQPVRAAEGVL</sequence>
<protein>
    <submittedName>
        <fullName evidence="1">HAD family phosphatase</fullName>
    </submittedName>
</protein>
<dbReference type="EMBL" id="JAUZMY010000006">
    <property type="protein sequence ID" value="MEE2037237.1"/>
    <property type="molecule type" value="Genomic_DNA"/>
</dbReference>
<reference evidence="1 2" key="1">
    <citation type="submission" date="2023-08" db="EMBL/GenBank/DDBJ databases">
        <authorList>
            <person name="Girao M."/>
            <person name="Carvalho M.F."/>
        </authorList>
    </citation>
    <scope>NUCLEOTIDE SEQUENCE [LARGE SCALE GENOMIC DNA]</scope>
    <source>
        <strain evidence="1 2">CT-R113</strain>
    </source>
</reference>
<dbReference type="Pfam" id="PF00702">
    <property type="entry name" value="Hydrolase"/>
    <property type="match status" value="1"/>
</dbReference>
<dbReference type="InterPro" id="IPR036412">
    <property type="entry name" value="HAD-like_sf"/>
</dbReference>
<dbReference type="Gene3D" id="1.10.150.240">
    <property type="entry name" value="Putative phosphatase, domain 2"/>
    <property type="match status" value="1"/>
</dbReference>
<name>A0ABU7K5C1_9ACTN</name>
<proteinExistence type="predicted"/>
<dbReference type="Proteomes" id="UP001356095">
    <property type="component" value="Unassembled WGS sequence"/>
</dbReference>
<dbReference type="SUPFAM" id="SSF56784">
    <property type="entry name" value="HAD-like"/>
    <property type="match status" value="1"/>
</dbReference>
<dbReference type="PANTHER" id="PTHR47829:SF1">
    <property type="entry name" value="HAD FAMILY PHOSPHATASE"/>
    <property type="match status" value="1"/>
</dbReference>
<organism evidence="1 2">
    <name type="scientific">Nocardiopsis codii</name>
    <dbReference type="NCBI Taxonomy" id="3065942"/>
    <lineage>
        <taxon>Bacteria</taxon>
        <taxon>Bacillati</taxon>
        <taxon>Actinomycetota</taxon>
        <taxon>Actinomycetes</taxon>
        <taxon>Streptosporangiales</taxon>
        <taxon>Nocardiopsidaceae</taxon>
        <taxon>Nocardiopsis</taxon>
    </lineage>
</organism>
<dbReference type="InterPro" id="IPR052898">
    <property type="entry name" value="ACAD10-like"/>
</dbReference>
<dbReference type="PANTHER" id="PTHR47829">
    <property type="entry name" value="HYDROLASE, PUTATIVE (AFU_ORTHOLOGUE AFUA_1G12880)-RELATED"/>
    <property type="match status" value="1"/>
</dbReference>
<dbReference type="InterPro" id="IPR006439">
    <property type="entry name" value="HAD-SF_hydro_IA"/>
</dbReference>
<keyword evidence="2" id="KW-1185">Reference proteome</keyword>
<comment type="caution">
    <text evidence="1">The sequence shown here is derived from an EMBL/GenBank/DDBJ whole genome shotgun (WGS) entry which is preliminary data.</text>
</comment>
<dbReference type="RefSeq" id="WP_330091036.1">
    <property type="nucleotide sequence ID" value="NZ_JAUZMY010000006.1"/>
</dbReference>
<accession>A0ABU7K5C1</accession>
<gene>
    <name evidence="1" type="ORF">Q8791_08395</name>
</gene>
<dbReference type="Gene3D" id="3.40.50.1000">
    <property type="entry name" value="HAD superfamily/HAD-like"/>
    <property type="match status" value="1"/>
</dbReference>
<dbReference type="InterPro" id="IPR023214">
    <property type="entry name" value="HAD_sf"/>
</dbReference>
<evidence type="ECO:0000313" key="2">
    <source>
        <dbReference type="Proteomes" id="UP001356095"/>
    </source>
</evidence>
<dbReference type="NCBIfam" id="TIGR01509">
    <property type="entry name" value="HAD-SF-IA-v3"/>
    <property type="match status" value="1"/>
</dbReference>